<evidence type="ECO:0000313" key="2">
    <source>
        <dbReference type="Proteomes" id="UP000217790"/>
    </source>
</evidence>
<proteinExistence type="predicted"/>
<gene>
    <name evidence="1" type="ORF">ARMGADRAFT_1007770</name>
</gene>
<dbReference type="AlphaFoldDB" id="A0A2H3DYM3"/>
<evidence type="ECO:0000313" key="1">
    <source>
        <dbReference type="EMBL" id="PBK99170.1"/>
    </source>
</evidence>
<dbReference type="OMA" id="AWIGIGR"/>
<protein>
    <submittedName>
        <fullName evidence="1">Uncharacterized protein</fullName>
    </submittedName>
</protein>
<reference evidence="2" key="1">
    <citation type="journal article" date="2017" name="Nat. Ecol. Evol.">
        <title>Genome expansion and lineage-specific genetic innovations in the forest pathogenic fungi Armillaria.</title>
        <authorList>
            <person name="Sipos G."/>
            <person name="Prasanna A.N."/>
            <person name="Walter M.C."/>
            <person name="O'Connor E."/>
            <person name="Balint B."/>
            <person name="Krizsan K."/>
            <person name="Kiss B."/>
            <person name="Hess J."/>
            <person name="Varga T."/>
            <person name="Slot J."/>
            <person name="Riley R."/>
            <person name="Boka B."/>
            <person name="Rigling D."/>
            <person name="Barry K."/>
            <person name="Lee J."/>
            <person name="Mihaltcheva S."/>
            <person name="LaButti K."/>
            <person name="Lipzen A."/>
            <person name="Waldron R."/>
            <person name="Moloney N.M."/>
            <person name="Sperisen C."/>
            <person name="Kredics L."/>
            <person name="Vagvoelgyi C."/>
            <person name="Patrignani A."/>
            <person name="Fitzpatrick D."/>
            <person name="Nagy I."/>
            <person name="Doyle S."/>
            <person name="Anderson J.B."/>
            <person name="Grigoriev I.V."/>
            <person name="Gueldener U."/>
            <person name="Muensterkoetter M."/>
            <person name="Nagy L.G."/>
        </authorList>
    </citation>
    <scope>NUCLEOTIDE SEQUENCE [LARGE SCALE GENOMIC DNA]</scope>
    <source>
        <strain evidence="2">Ar21-2</strain>
    </source>
</reference>
<dbReference type="EMBL" id="KZ293647">
    <property type="protein sequence ID" value="PBK99170.1"/>
    <property type="molecule type" value="Genomic_DNA"/>
</dbReference>
<dbReference type="OrthoDB" id="2860438at2759"/>
<accession>A0A2H3DYM3</accession>
<organism evidence="1 2">
    <name type="scientific">Armillaria gallica</name>
    <name type="common">Bulbous honey fungus</name>
    <name type="synonym">Armillaria bulbosa</name>
    <dbReference type="NCBI Taxonomy" id="47427"/>
    <lineage>
        <taxon>Eukaryota</taxon>
        <taxon>Fungi</taxon>
        <taxon>Dikarya</taxon>
        <taxon>Basidiomycota</taxon>
        <taxon>Agaricomycotina</taxon>
        <taxon>Agaricomycetes</taxon>
        <taxon>Agaricomycetidae</taxon>
        <taxon>Agaricales</taxon>
        <taxon>Marasmiineae</taxon>
        <taxon>Physalacriaceae</taxon>
        <taxon>Armillaria</taxon>
    </lineage>
</organism>
<name>A0A2H3DYM3_ARMGA</name>
<dbReference type="InParanoid" id="A0A2H3DYM3"/>
<dbReference type="Proteomes" id="UP000217790">
    <property type="component" value="Unassembled WGS sequence"/>
</dbReference>
<sequence length="302" mass="35688">MTSFPPELVEIIVHEFWYSDMPSHIRKTFMATCPRINRMWKVVYAAIASRDMHITNLAFLDYPCDIAQFQKSIIYHDFIPQLTRSITCFVDLRENERERAAKEVYCYLIALPNIRGFDALFPHVPYISFKLAWIGIGRYSPLQFLRGIPIHARFDRFMSPAFSHEHWKTRMDVYVAMKDPDPSAVISDSIWSDTLCKLRYVGVPHNFFGFFLVSPGPYDMVINNGVRHLCQTTHIEEGSLRDWDARDINKRLWMASKGHHWFKRLVSIFDHWEYENVQGHLPIPIYSARQRVEFLLKREQLV</sequence>
<keyword evidence="2" id="KW-1185">Reference proteome</keyword>